<dbReference type="InterPro" id="IPR002559">
    <property type="entry name" value="Transposase_11"/>
</dbReference>
<dbReference type="AlphaFoldDB" id="A0A2A2I0T8"/>
<dbReference type="Pfam" id="PF05598">
    <property type="entry name" value="DUF772"/>
    <property type="match status" value="1"/>
</dbReference>
<dbReference type="Proteomes" id="UP000218332">
    <property type="component" value="Unassembled WGS sequence"/>
</dbReference>
<dbReference type="GO" id="GO:0006313">
    <property type="term" value="P:DNA transposition"/>
    <property type="evidence" value="ECO:0007669"/>
    <property type="project" value="InterPro"/>
</dbReference>
<comment type="function">
    <text evidence="1">Involved in the transposition of the insertion sequence IS5.</text>
</comment>
<proteinExistence type="inferred from homology"/>
<sequence>MSQIGFAEAEYQNKKRKTRREKFLERMDQLIPWKKLEKKVARYYPKGENGRQPYSLQVMLRIHCMQLFYNLSDPAMEDELYEIESMRRFAGLTLADSIPDETTILNFRHFLEQHNLGKAMFKEVNKHLERQGLMLREGSIVDASIISAPSSTKNSKGERDPDMHQTRKGNQWYFEMKMHTGVDDGFGMIHSLEVTAANEHDLNAAGALLHGDETRVFGDFGYRGIEKRKEHRHRDVNWFIARRPGVTRQLPEGSDLARAEKIKASVRAKVEHPFRTIKRQFGYAKVRYRCLAKNANRLYLLAAFSNMLIGERYLPA</sequence>
<feature type="domain" description="Transposase IS4-like" evidence="6">
    <location>
        <begin position="136"/>
        <end position="306"/>
    </location>
</feature>
<name>A0A2A2I0T8_9GAMM</name>
<feature type="domain" description="Transposase InsH N-terminal" evidence="7">
    <location>
        <begin position="17"/>
        <end position="109"/>
    </location>
</feature>
<evidence type="ECO:0000313" key="8">
    <source>
        <dbReference type="EMBL" id="PAV25267.1"/>
    </source>
</evidence>
<evidence type="ECO:0000259" key="6">
    <source>
        <dbReference type="Pfam" id="PF01609"/>
    </source>
</evidence>
<dbReference type="PANTHER" id="PTHR35604">
    <property type="entry name" value="TRANSPOSASE INSH FOR INSERTION SEQUENCE ELEMENT IS5A-RELATED"/>
    <property type="match status" value="1"/>
</dbReference>
<dbReference type="PANTHER" id="PTHR35604:SF2">
    <property type="entry name" value="TRANSPOSASE INSH FOR INSERTION SEQUENCE ELEMENT IS5A-RELATED"/>
    <property type="match status" value="1"/>
</dbReference>
<evidence type="ECO:0000256" key="3">
    <source>
        <dbReference type="ARBA" id="ARBA00022578"/>
    </source>
</evidence>
<accession>A0A2A2I0T8</accession>
<evidence type="ECO:0000256" key="1">
    <source>
        <dbReference type="ARBA" id="ARBA00003544"/>
    </source>
</evidence>
<comment type="similarity">
    <text evidence="2">Belongs to the transposase 11 family.</text>
</comment>
<organism evidence="8 9">
    <name type="scientific">Tamilnaduibacter salinus</name>
    <dbReference type="NCBI Taxonomy" id="1484056"/>
    <lineage>
        <taxon>Bacteria</taxon>
        <taxon>Pseudomonadati</taxon>
        <taxon>Pseudomonadota</taxon>
        <taxon>Gammaproteobacteria</taxon>
        <taxon>Pseudomonadales</taxon>
        <taxon>Marinobacteraceae</taxon>
        <taxon>Tamilnaduibacter</taxon>
    </lineage>
</organism>
<dbReference type="RefSeq" id="WP_095611681.1">
    <property type="nucleotide sequence ID" value="NZ_NMPM01000070.1"/>
</dbReference>
<gene>
    <name evidence="8" type="ORF">CF392_11950</name>
</gene>
<comment type="caution">
    <text evidence="8">The sequence shown here is derived from an EMBL/GenBank/DDBJ whole genome shotgun (WGS) entry which is preliminary data.</text>
</comment>
<dbReference type="InterPro" id="IPR047959">
    <property type="entry name" value="Transpos_IS5"/>
</dbReference>
<evidence type="ECO:0000256" key="4">
    <source>
        <dbReference type="ARBA" id="ARBA00023125"/>
    </source>
</evidence>
<evidence type="ECO:0000256" key="5">
    <source>
        <dbReference type="ARBA" id="ARBA00023172"/>
    </source>
</evidence>
<dbReference type="GO" id="GO:0004803">
    <property type="term" value="F:transposase activity"/>
    <property type="evidence" value="ECO:0007669"/>
    <property type="project" value="InterPro"/>
</dbReference>
<evidence type="ECO:0000313" key="9">
    <source>
        <dbReference type="Proteomes" id="UP000218332"/>
    </source>
</evidence>
<dbReference type="NCBIfam" id="NF033581">
    <property type="entry name" value="transpos_IS5_4"/>
    <property type="match status" value="1"/>
</dbReference>
<protein>
    <submittedName>
        <fullName evidence="8">IS5/IS1182 family transposase</fullName>
    </submittedName>
</protein>
<reference evidence="8 9" key="1">
    <citation type="submission" date="2017-07" db="EMBL/GenBank/DDBJ databases">
        <title>Tamlnaduibacter salinus (Mi-7) genome sequencing.</title>
        <authorList>
            <person name="Verma A."/>
            <person name="Krishnamurthi S."/>
        </authorList>
    </citation>
    <scope>NUCLEOTIDE SEQUENCE [LARGE SCALE GENOMIC DNA]</scope>
    <source>
        <strain evidence="8 9">Mi-7</strain>
    </source>
</reference>
<dbReference type="EMBL" id="NMPM01000070">
    <property type="protein sequence ID" value="PAV25267.1"/>
    <property type="molecule type" value="Genomic_DNA"/>
</dbReference>
<keyword evidence="4" id="KW-0238">DNA-binding</keyword>
<keyword evidence="9" id="KW-1185">Reference proteome</keyword>
<evidence type="ECO:0000256" key="2">
    <source>
        <dbReference type="ARBA" id="ARBA00010075"/>
    </source>
</evidence>
<dbReference type="InterPro" id="IPR008490">
    <property type="entry name" value="Transposase_InsH_N"/>
</dbReference>
<dbReference type="Pfam" id="PF01609">
    <property type="entry name" value="DDE_Tnp_1"/>
    <property type="match status" value="1"/>
</dbReference>
<keyword evidence="5" id="KW-0233">DNA recombination</keyword>
<keyword evidence="3" id="KW-0815">Transposition</keyword>
<dbReference type="GO" id="GO:0003677">
    <property type="term" value="F:DNA binding"/>
    <property type="evidence" value="ECO:0007669"/>
    <property type="project" value="UniProtKB-KW"/>
</dbReference>
<evidence type="ECO:0000259" key="7">
    <source>
        <dbReference type="Pfam" id="PF05598"/>
    </source>
</evidence>